<gene>
    <name evidence="3" type="ORF">TPSB3V08_LOCUS10921</name>
</gene>
<feature type="compositionally biased region" description="Polar residues" evidence="1">
    <location>
        <begin position="72"/>
        <end position="81"/>
    </location>
</feature>
<evidence type="ECO:0000256" key="2">
    <source>
        <dbReference type="SAM" id="Phobius"/>
    </source>
</evidence>
<dbReference type="EMBL" id="OD010760">
    <property type="protein sequence ID" value="CAD7416274.1"/>
    <property type="molecule type" value="Genomic_DNA"/>
</dbReference>
<evidence type="ECO:0000313" key="3">
    <source>
        <dbReference type="EMBL" id="CAD7416274.1"/>
    </source>
</evidence>
<feature type="region of interest" description="Disordered" evidence="1">
    <location>
        <begin position="71"/>
        <end position="93"/>
    </location>
</feature>
<evidence type="ECO:0000256" key="1">
    <source>
        <dbReference type="SAM" id="MobiDB-lite"/>
    </source>
</evidence>
<dbReference type="AlphaFoldDB" id="A0A7R9DMA5"/>
<sequence>MCPVPSPLNVIIFKTSSESRYLEDRCELKTTVNVSWGFLFVVCTVCLVGTTPSKSRDKRYVLVYPDPGSKVQVRNSRSQGRVSRAKGSHSADE</sequence>
<proteinExistence type="predicted"/>
<name>A0A7R9DMA5_TIMPO</name>
<reference evidence="3" key="1">
    <citation type="submission" date="2020-11" db="EMBL/GenBank/DDBJ databases">
        <authorList>
            <person name="Tran Van P."/>
        </authorList>
    </citation>
    <scope>NUCLEOTIDE SEQUENCE</scope>
</reference>
<feature type="transmembrane region" description="Helical" evidence="2">
    <location>
        <begin position="34"/>
        <end position="51"/>
    </location>
</feature>
<accession>A0A7R9DMA5</accession>
<keyword evidence="2" id="KW-0472">Membrane</keyword>
<organism evidence="3">
    <name type="scientific">Timema poppense</name>
    <name type="common">Walking stick</name>
    <dbReference type="NCBI Taxonomy" id="170557"/>
    <lineage>
        <taxon>Eukaryota</taxon>
        <taxon>Metazoa</taxon>
        <taxon>Ecdysozoa</taxon>
        <taxon>Arthropoda</taxon>
        <taxon>Hexapoda</taxon>
        <taxon>Insecta</taxon>
        <taxon>Pterygota</taxon>
        <taxon>Neoptera</taxon>
        <taxon>Polyneoptera</taxon>
        <taxon>Phasmatodea</taxon>
        <taxon>Timematodea</taxon>
        <taxon>Timematoidea</taxon>
        <taxon>Timematidae</taxon>
        <taxon>Timema</taxon>
    </lineage>
</organism>
<keyword evidence="2" id="KW-1133">Transmembrane helix</keyword>
<protein>
    <submittedName>
        <fullName evidence="3">Uncharacterized protein</fullName>
    </submittedName>
</protein>
<keyword evidence="2" id="KW-0812">Transmembrane</keyword>